<feature type="transmembrane region" description="Helical" evidence="1">
    <location>
        <begin position="123"/>
        <end position="142"/>
    </location>
</feature>
<feature type="transmembrane region" description="Helical" evidence="1">
    <location>
        <begin position="154"/>
        <end position="179"/>
    </location>
</feature>
<evidence type="ECO:0000313" key="2">
    <source>
        <dbReference type="EMBL" id="GFJ91261.1"/>
    </source>
</evidence>
<organism evidence="2 3">
    <name type="scientific">Phytohabitans rumicis</name>
    <dbReference type="NCBI Taxonomy" id="1076125"/>
    <lineage>
        <taxon>Bacteria</taxon>
        <taxon>Bacillati</taxon>
        <taxon>Actinomycetota</taxon>
        <taxon>Actinomycetes</taxon>
        <taxon>Micromonosporales</taxon>
        <taxon>Micromonosporaceae</taxon>
    </lineage>
</organism>
<protein>
    <submittedName>
        <fullName evidence="2">Uncharacterized protein</fullName>
    </submittedName>
</protein>
<reference evidence="2 3" key="2">
    <citation type="submission" date="2020-03" db="EMBL/GenBank/DDBJ databases">
        <authorList>
            <person name="Ichikawa N."/>
            <person name="Kimura A."/>
            <person name="Kitahashi Y."/>
            <person name="Uohara A."/>
        </authorList>
    </citation>
    <scope>NUCLEOTIDE SEQUENCE [LARGE SCALE GENOMIC DNA]</scope>
    <source>
        <strain evidence="2 3">NBRC 108638</strain>
    </source>
</reference>
<keyword evidence="3" id="KW-1185">Reference proteome</keyword>
<gene>
    <name evidence="2" type="ORF">Prum_049030</name>
</gene>
<accession>A0A6V8L8X5</accession>
<reference evidence="2 3" key="1">
    <citation type="submission" date="2020-03" db="EMBL/GenBank/DDBJ databases">
        <title>Whole genome shotgun sequence of Phytohabitans rumicis NBRC 108638.</title>
        <authorList>
            <person name="Komaki H."/>
            <person name="Tamura T."/>
        </authorList>
    </citation>
    <scope>NUCLEOTIDE SEQUENCE [LARGE SCALE GENOMIC DNA]</scope>
    <source>
        <strain evidence="2 3">NBRC 108638</strain>
    </source>
</reference>
<evidence type="ECO:0000256" key="1">
    <source>
        <dbReference type="SAM" id="Phobius"/>
    </source>
</evidence>
<keyword evidence="1" id="KW-0812">Transmembrane</keyword>
<dbReference type="EMBL" id="BLPG01000001">
    <property type="protein sequence ID" value="GFJ91261.1"/>
    <property type="molecule type" value="Genomic_DNA"/>
</dbReference>
<sequence length="221" mass="23469">MRADAALIDDYLRTLSDQLRGPRRQKADLIAEARGSLEDAATAYQDSGLDARSAQTLAVAEFGGVGELAPAYQAELTASQGRRLALVVALVPVGMLTADWMWWQPPDVPAEAPPSAFLLMVQAIDWVSYVVGALALVALVALPSRRDPRRIVRALAAGTLVICGLIGSVGTFAAITSVLEDPRALTWPPMIAAWIMLDAVFGTLTWLAVRCVVSTRAAAAC</sequence>
<evidence type="ECO:0000313" key="3">
    <source>
        <dbReference type="Proteomes" id="UP000482960"/>
    </source>
</evidence>
<keyword evidence="1" id="KW-0472">Membrane</keyword>
<proteinExistence type="predicted"/>
<dbReference type="AlphaFoldDB" id="A0A6V8L8X5"/>
<dbReference type="NCBIfam" id="NF038403">
    <property type="entry name" value="perm_prefix_1"/>
    <property type="match status" value="1"/>
</dbReference>
<keyword evidence="1" id="KW-1133">Transmembrane helix</keyword>
<name>A0A6V8L8X5_9ACTN</name>
<feature type="transmembrane region" description="Helical" evidence="1">
    <location>
        <begin position="191"/>
        <end position="209"/>
    </location>
</feature>
<dbReference type="InterPro" id="IPR047928">
    <property type="entry name" value="Perm_prefix_1"/>
</dbReference>
<feature type="transmembrane region" description="Helical" evidence="1">
    <location>
        <begin position="84"/>
        <end position="103"/>
    </location>
</feature>
<dbReference type="RefSeq" id="WP_173078394.1">
    <property type="nucleotide sequence ID" value="NZ_BAABJB010000010.1"/>
</dbReference>
<dbReference type="Proteomes" id="UP000482960">
    <property type="component" value="Unassembled WGS sequence"/>
</dbReference>
<comment type="caution">
    <text evidence="2">The sequence shown here is derived from an EMBL/GenBank/DDBJ whole genome shotgun (WGS) entry which is preliminary data.</text>
</comment>